<feature type="compositionally biased region" description="Basic and acidic residues" evidence="1">
    <location>
        <begin position="8"/>
        <end position="20"/>
    </location>
</feature>
<organism evidence="3 4">
    <name type="scientific">Pseudoxanthomonas kaohsiungensis</name>
    <dbReference type="NCBI Taxonomy" id="283923"/>
    <lineage>
        <taxon>Bacteria</taxon>
        <taxon>Pseudomonadati</taxon>
        <taxon>Pseudomonadota</taxon>
        <taxon>Gammaproteobacteria</taxon>
        <taxon>Lysobacterales</taxon>
        <taxon>Lysobacteraceae</taxon>
        <taxon>Pseudoxanthomonas</taxon>
    </lineage>
</organism>
<sequence length="97" mass="10488">MAGLPPEPSREDPPRQEPPPRRSYFVHNPWRTRATGGFAGASMMLTITAVFYALGRLPLPLVGLSVLLAAGAFGFGLYARRRAERFDADLGNGPPGH</sequence>
<keyword evidence="2" id="KW-1133">Transmembrane helix</keyword>
<keyword evidence="4" id="KW-1185">Reference proteome</keyword>
<evidence type="ECO:0000313" key="3">
    <source>
        <dbReference type="EMBL" id="MFD1041110.1"/>
    </source>
</evidence>
<dbReference type="Proteomes" id="UP001597033">
    <property type="component" value="Unassembled WGS sequence"/>
</dbReference>
<dbReference type="RefSeq" id="WP_162376754.1">
    <property type="nucleotide sequence ID" value="NZ_JBHTKN010000001.1"/>
</dbReference>
<reference evidence="4" key="1">
    <citation type="journal article" date="2019" name="Int. J. Syst. Evol. Microbiol.">
        <title>The Global Catalogue of Microorganisms (GCM) 10K type strain sequencing project: providing services to taxonomists for standard genome sequencing and annotation.</title>
        <authorList>
            <consortium name="The Broad Institute Genomics Platform"/>
            <consortium name="The Broad Institute Genome Sequencing Center for Infectious Disease"/>
            <person name="Wu L."/>
            <person name="Ma J."/>
        </authorList>
    </citation>
    <scope>NUCLEOTIDE SEQUENCE [LARGE SCALE GENOMIC DNA]</scope>
    <source>
        <strain evidence="4">CCUG 55854</strain>
    </source>
</reference>
<protein>
    <submittedName>
        <fullName evidence="3">Uncharacterized protein</fullName>
    </submittedName>
</protein>
<evidence type="ECO:0000256" key="1">
    <source>
        <dbReference type="SAM" id="MobiDB-lite"/>
    </source>
</evidence>
<name>A0ABW3LW07_9GAMM</name>
<feature type="region of interest" description="Disordered" evidence="1">
    <location>
        <begin position="1"/>
        <end position="26"/>
    </location>
</feature>
<gene>
    <name evidence="3" type="ORF">ACFQ2N_01935</name>
</gene>
<proteinExistence type="predicted"/>
<feature type="transmembrane region" description="Helical" evidence="2">
    <location>
        <begin position="34"/>
        <end position="55"/>
    </location>
</feature>
<evidence type="ECO:0000313" key="4">
    <source>
        <dbReference type="Proteomes" id="UP001597033"/>
    </source>
</evidence>
<evidence type="ECO:0000256" key="2">
    <source>
        <dbReference type="SAM" id="Phobius"/>
    </source>
</evidence>
<keyword evidence="2" id="KW-0472">Membrane</keyword>
<dbReference type="EMBL" id="JBHTKN010000001">
    <property type="protein sequence ID" value="MFD1041110.1"/>
    <property type="molecule type" value="Genomic_DNA"/>
</dbReference>
<comment type="caution">
    <text evidence="3">The sequence shown here is derived from an EMBL/GenBank/DDBJ whole genome shotgun (WGS) entry which is preliminary data.</text>
</comment>
<feature type="transmembrane region" description="Helical" evidence="2">
    <location>
        <begin position="61"/>
        <end position="79"/>
    </location>
</feature>
<keyword evidence="2" id="KW-0812">Transmembrane</keyword>
<accession>A0ABW3LW07</accession>